<accession>A0A926NS94</accession>
<dbReference type="Proteomes" id="UP000598467">
    <property type="component" value="Unassembled WGS sequence"/>
</dbReference>
<dbReference type="RefSeq" id="WP_190291135.1">
    <property type="nucleotide sequence ID" value="NZ_JABFCZ010000009.1"/>
</dbReference>
<sequence>MDSTGIAATYAVTSQAQTQQALQAQMMKMAAAQDASVVALLQSGAENLAETTSAAPPAGMGNVVDVTA</sequence>
<evidence type="ECO:0000313" key="1">
    <source>
        <dbReference type="EMBL" id="MBD1546462.1"/>
    </source>
</evidence>
<dbReference type="AlphaFoldDB" id="A0A926NS94"/>
<evidence type="ECO:0000313" key="2">
    <source>
        <dbReference type="Proteomes" id="UP000598467"/>
    </source>
</evidence>
<dbReference type="EMBL" id="JABFCZ010000009">
    <property type="protein sequence ID" value="MBD1546462.1"/>
    <property type="molecule type" value="Genomic_DNA"/>
</dbReference>
<comment type="caution">
    <text evidence="1">The sequence shown here is derived from an EMBL/GenBank/DDBJ whole genome shotgun (WGS) entry which is preliminary data.</text>
</comment>
<reference evidence="1" key="1">
    <citation type="submission" date="2020-05" db="EMBL/GenBank/DDBJ databases">
        <title>Identification of trans-AT polyketide cluster in two marine bacteria, producers of a novel glutaramide-containing polyketide sesbanimide D and analogs.</title>
        <authorList>
            <person name="Kacar D."/>
            <person name="Rodriguez P."/>
            <person name="Canedo L."/>
            <person name="Gonzalez E."/>
            <person name="Galan B."/>
            <person name="De La Calle F."/>
            <person name="Garcia J.L."/>
        </authorList>
    </citation>
    <scope>NUCLEOTIDE SEQUENCE</scope>
    <source>
        <strain evidence="1">PHM038</strain>
    </source>
</reference>
<gene>
    <name evidence="1" type="ORF">HK439_09325</name>
</gene>
<name>A0A926NS94_9HYPH</name>
<proteinExistence type="predicted"/>
<protein>
    <submittedName>
        <fullName evidence="1">Uncharacterized protein</fullName>
    </submittedName>
</protein>
<organism evidence="1 2">
    <name type="scientific">Roseibium aggregatum</name>
    <dbReference type="NCBI Taxonomy" id="187304"/>
    <lineage>
        <taxon>Bacteria</taxon>
        <taxon>Pseudomonadati</taxon>
        <taxon>Pseudomonadota</taxon>
        <taxon>Alphaproteobacteria</taxon>
        <taxon>Hyphomicrobiales</taxon>
        <taxon>Stappiaceae</taxon>
        <taxon>Roseibium</taxon>
    </lineage>
</organism>